<dbReference type="KEGG" id="mdn:JT25_020835"/>
<evidence type="ECO:0000313" key="2">
    <source>
        <dbReference type="Proteomes" id="UP000030512"/>
    </source>
</evidence>
<dbReference type="STRING" id="1538553.JT25_020835"/>
<dbReference type="AlphaFoldDB" id="A0A140E676"/>
<evidence type="ECO:0000313" key="1">
    <source>
        <dbReference type="EMBL" id="AMK78900.1"/>
    </source>
</evidence>
<protein>
    <submittedName>
        <fullName evidence="1">Uncharacterized protein</fullName>
    </submittedName>
</protein>
<keyword evidence="2" id="KW-1185">Reference proteome</keyword>
<sequence length="97" mass="10685">MTTEANQAEIRTENTNLLKHRLDLAELGEDISITDTLLKMAERLNGILFMLSFHFDSTERASEKIIGGAINAAIAECADIEATVKAHHYAKRKGGTQ</sequence>
<reference evidence="1 2" key="1">
    <citation type="journal article" date="2015" name="Environ. Microbiol.">
        <title>Methane oxidation coupled to nitrate reduction under hypoxia by the Gammaproteobacterium Methylomonas denitrificans, sp. nov. type strain FJG1.</title>
        <authorList>
            <person name="Kits K.D."/>
            <person name="Klotz M.G."/>
            <person name="Stein L.Y."/>
        </authorList>
    </citation>
    <scope>NUCLEOTIDE SEQUENCE [LARGE SCALE GENOMIC DNA]</scope>
    <source>
        <strain evidence="1 2">FJG1</strain>
    </source>
</reference>
<proteinExistence type="predicted"/>
<dbReference type="EMBL" id="CP014476">
    <property type="protein sequence ID" value="AMK78900.1"/>
    <property type="molecule type" value="Genomic_DNA"/>
</dbReference>
<organism evidence="1 2">
    <name type="scientific">Methylomonas denitrificans</name>
    <dbReference type="NCBI Taxonomy" id="1538553"/>
    <lineage>
        <taxon>Bacteria</taxon>
        <taxon>Pseudomonadati</taxon>
        <taxon>Pseudomonadota</taxon>
        <taxon>Gammaproteobacteria</taxon>
        <taxon>Methylococcales</taxon>
        <taxon>Methylococcaceae</taxon>
        <taxon>Methylomonas</taxon>
    </lineage>
</organism>
<dbReference type="Proteomes" id="UP000030512">
    <property type="component" value="Chromosome"/>
</dbReference>
<accession>A0A140E676</accession>
<dbReference type="RefSeq" id="WP_036279581.1">
    <property type="nucleotide sequence ID" value="NZ_CP014476.1"/>
</dbReference>
<gene>
    <name evidence="1" type="ORF">JT25_020835</name>
</gene>
<name>A0A140E676_9GAMM</name>